<sequence>MIEPMNVLRRCGFYGPLLAALALAAEAGAEPVNADHQSAPLLTEMDLGEEIPTIKSVSFVTQARAQAPASVTILDRRFIESAPASSLIDLFRLVPGFQSYFVNAGEPRVNYHALPDSYPRRMEVKVDGRSVYESIFTTVIWASLGLQLQDIDRIEIIRGSNAPMEGSNAFIGSVNIVTRSPLNSGGTRVTLSRGTDAIGAVSASQTGQLGRWSYRAAANYQRQDGFDDAPGTAMDDSAEGHNLNWRGIWTPNMHNTLDIHVGFSEDRVGVGGDEDFATHRYRGQFQKLQWSHYTASGDEVTALFYHNRLQTTADESQRLFSSLLLAEGVPEAYLPVILADYPDRLLTVGFNDTQADRWELELQRSFRWGAQWRGVTGAAWRLDSAKSELLFDRSDTLRRETQRLFGSVEWQPQSDLTLNSAATVEHASGRGNYRSLRLGGNYQPNPQSVWRLSASQGERMGSLLETDQFVALRYDDDIILDATIIAGDELETEKLSAYEIGYNHAWIDRRLNFDGRWFYEKYQDMISSRREFFTDEQRQPAVIFAGVDDQRRRVGVRRNATNILMKGYELELSYRPNPRWLVNVSWADFDVSGYAHKYQWPDDYFALQYYRVPRASRSALVSYSAEQGWQLSASLYYQGRAKWQDGNDTEPYLRADVELSQRWQLPGGRELKLALLAQNLGENYTEFYTTNQFGSRYIVSLQWFSL</sequence>
<dbReference type="InterPro" id="IPR036942">
    <property type="entry name" value="Beta-barrel_TonB_sf"/>
</dbReference>
<dbReference type="Gene3D" id="2.40.170.20">
    <property type="entry name" value="TonB-dependent receptor, beta-barrel domain"/>
    <property type="match status" value="1"/>
</dbReference>
<evidence type="ECO:0000313" key="11">
    <source>
        <dbReference type="Proteomes" id="UP000298133"/>
    </source>
</evidence>
<keyword evidence="4 7" id="KW-0812">Transmembrane</keyword>
<dbReference type="PANTHER" id="PTHR30069:SF27">
    <property type="entry name" value="BLL4766 PROTEIN"/>
    <property type="match status" value="1"/>
</dbReference>
<keyword evidence="2 7" id="KW-0813">Transport</keyword>
<accession>A0A4Y8UEU0</accession>
<dbReference type="InterPro" id="IPR037066">
    <property type="entry name" value="Plug_dom_sf"/>
</dbReference>
<comment type="caution">
    <text evidence="10">The sequence shown here is derived from an EMBL/GenBank/DDBJ whole genome shotgun (WGS) entry which is preliminary data.</text>
</comment>
<dbReference type="InterPro" id="IPR012910">
    <property type="entry name" value="Plug_dom"/>
</dbReference>
<dbReference type="OrthoDB" id="9758929at2"/>
<dbReference type="Gene3D" id="2.170.130.10">
    <property type="entry name" value="TonB-dependent receptor, plug domain"/>
    <property type="match status" value="1"/>
</dbReference>
<protein>
    <recommendedName>
        <fullName evidence="9">TonB-dependent receptor plug domain-containing protein</fullName>
    </recommendedName>
</protein>
<keyword evidence="3 7" id="KW-1134">Transmembrane beta strand</keyword>
<dbReference type="Pfam" id="PF07715">
    <property type="entry name" value="Plug"/>
    <property type="match status" value="1"/>
</dbReference>
<dbReference type="GO" id="GO:0044718">
    <property type="term" value="P:siderophore transmembrane transport"/>
    <property type="evidence" value="ECO:0007669"/>
    <property type="project" value="TreeGrafter"/>
</dbReference>
<dbReference type="InterPro" id="IPR039426">
    <property type="entry name" value="TonB-dep_rcpt-like"/>
</dbReference>
<keyword evidence="5 7" id="KW-0472">Membrane</keyword>
<feature type="domain" description="TonB-dependent receptor plug" evidence="9">
    <location>
        <begin position="66"/>
        <end position="172"/>
    </location>
</feature>
<dbReference type="PROSITE" id="PS52016">
    <property type="entry name" value="TONB_DEPENDENT_REC_3"/>
    <property type="match status" value="1"/>
</dbReference>
<keyword evidence="6 7" id="KW-0998">Cell outer membrane</keyword>
<dbReference type="EMBL" id="SPIA01000003">
    <property type="protein sequence ID" value="TFH67335.1"/>
    <property type="molecule type" value="Genomic_DNA"/>
</dbReference>
<name>A0A4Y8UEU0_9GAMM</name>
<keyword evidence="11" id="KW-1185">Reference proteome</keyword>
<comment type="similarity">
    <text evidence="7">Belongs to the TonB-dependent receptor family.</text>
</comment>
<evidence type="ECO:0000256" key="5">
    <source>
        <dbReference type="ARBA" id="ARBA00023136"/>
    </source>
</evidence>
<evidence type="ECO:0000256" key="8">
    <source>
        <dbReference type="SAM" id="SignalP"/>
    </source>
</evidence>
<comment type="subcellular location">
    <subcellularLocation>
        <location evidence="1 7">Cell outer membrane</location>
        <topology evidence="1 7">Multi-pass membrane protein</topology>
    </subcellularLocation>
</comment>
<reference evidence="10 11" key="1">
    <citation type="submission" date="2019-03" db="EMBL/GenBank/DDBJ databases">
        <title>Draft genome of Gammaproteobacteria bacterium LSUCC0057, a member of the SAR92 clade.</title>
        <authorList>
            <person name="Lanclos V.C."/>
            <person name="Doiron C."/>
            <person name="Henson M.W."/>
            <person name="Thrash J.C."/>
        </authorList>
    </citation>
    <scope>NUCLEOTIDE SEQUENCE [LARGE SCALE GENOMIC DNA]</scope>
    <source>
        <strain evidence="10 11">LSUCC0057</strain>
    </source>
</reference>
<gene>
    <name evidence="10" type="ORF">E3W66_07515</name>
</gene>
<keyword evidence="8" id="KW-0732">Signal</keyword>
<dbReference type="SUPFAM" id="SSF56935">
    <property type="entry name" value="Porins"/>
    <property type="match status" value="1"/>
</dbReference>
<evidence type="ECO:0000256" key="2">
    <source>
        <dbReference type="ARBA" id="ARBA00022448"/>
    </source>
</evidence>
<dbReference type="GO" id="GO:0015344">
    <property type="term" value="F:siderophore uptake transmembrane transporter activity"/>
    <property type="evidence" value="ECO:0007669"/>
    <property type="project" value="TreeGrafter"/>
</dbReference>
<evidence type="ECO:0000256" key="3">
    <source>
        <dbReference type="ARBA" id="ARBA00022452"/>
    </source>
</evidence>
<proteinExistence type="inferred from homology"/>
<evidence type="ECO:0000259" key="9">
    <source>
        <dbReference type="Pfam" id="PF07715"/>
    </source>
</evidence>
<dbReference type="PANTHER" id="PTHR30069">
    <property type="entry name" value="TONB-DEPENDENT OUTER MEMBRANE RECEPTOR"/>
    <property type="match status" value="1"/>
</dbReference>
<dbReference type="GO" id="GO:0009279">
    <property type="term" value="C:cell outer membrane"/>
    <property type="evidence" value="ECO:0007669"/>
    <property type="project" value="UniProtKB-SubCell"/>
</dbReference>
<feature type="signal peptide" evidence="8">
    <location>
        <begin position="1"/>
        <end position="29"/>
    </location>
</feature>
<dbReference type="AlphaFoldDB" id="A0A4Y8UEU0"/>
<evidence type="ECO:0000256" key="7">
    <source>
        <dbReference type="PROSITE-ProRule" id="PRU01360"/>
    </source>
</evidence>
<evidence type="ECO:0000256" key="4">
    <source>
        <dbReference type="ARBA" id="ARBA00022692"/>
    </source>
</evidence>
<feature type="chain" id="PRO_5021445850" description="TonB-dependent receptor plug domain-containing protein" evidence="8">
    <location>
        <begin position="30"/>
        <end position="706"/>
    </location>
</feature>
<evidence type="ECO:0000313" key="10">
    <source>
        <dbReference type="EMBL" id="TFH67335.1"/>
    </source>
</evidence>
<organism evidence="10 11">
    <name type="scientific">Gammaproteobacteria bacterium LSUCC0057</name>
    <dbReference type="NCBI Taxonomy" id="2559237"/>
    <lineage>
        <taxon>Bacteria</taxon>
        <taxon>Pseudomonadati</taxon>
        <taxon>Pseudomonadota</taxon>
        <taxon>Gammaproteobacteria</taxon>
        <taxon>Cellvibrionales</taxon>
        <taxon>Porticoccaceae</taxon>
        <taxon>SAR92 clade</taxon>
    </lineage>
</organism>
<evidence type="ECO:0000256" key="6">
    <source>
        <dbReference type="ARBA" id="ARBA00023237"/>
    </source>
</evidence>
<dbReference type="Proteomes" id="UP000298133">
    <property type="component" value="Unassembled WGS sequence"/>
</dbReference>
<evidence type="ECO:0000256" key="1">
    <source>
        <dbReference type="ARBA" id="ARBA00004571"/>
    </source>
</evidence>